<dbReference type="Proteomes" id="UP001139384">
    <property type="component" value="Unassembled WGS sequence"/>
</dbReference>
<sequence length="78" mass="9440">MDDELAWYKLTPTWIDVDVSGWELEGGKRDCHETFSEIPERDVMLAKRWANQVIGRRRTWRLVEDRDFEHYEAGHRYA</sequence>
<keyword evidence="2" id="KW-1185">Reference proteome</keyword>
<protein>
    <submittedName>
        <fullName evidence="1">Uncharacterized protein</fullName>
    </submittedName>
</protein>
<comment type="caution">
    <text evidence="1">The sequence shown here is derived from an EMBL/GenBank/DDBJ whole genome shotgun (WGS) entry which is preliminary data.</text>
</comment>
<proteinExistence type="predicted"/>
<evidence type="ECO:0000313" key="1">
    <source>
        <dbReference type="EMBL" id="MCF1597734.1"/>
    </source>
</evidence>
<accession>A0A9X1Q4H1</accession>
<gene>
    <name evidence="1" type="ORF">L0P92_29865</name>
</gene>
<dbReference type="EMBL" id="JAKEIP010000164">
    <property type="protein sequence ID" value="MCF1597734.1"/>
    <property type="molecule type" value="Genomic_DNA"/>
</dbReference>
<reference evidence="1" key="1">
    <citation type="submission" date="2022-01" db="EMBL/GenBank/DDBJ databases">
        <title>Draft Genome Sequences of Seven Type Strains of the Genus Streptomyces.</title>
        <authorList>
            <person name="Aziz S."/>
            <person name="Coretto E."/>
            <person name="Chronakova A."/>
            <person name="Sproer C."/>
            <person name="Huber K."/>
            <person name="Nouioui I."/>
            <person name="Gross H."/>
        </authorList>
    </citation>
    <scope>NUCLEOTIDE SEQUENCE</scope>
    <source>
        <strain evidence="1">DSM 103493</strain>
    </source>
</reference>
<organism evidence="1 2">
    <name type="scientific">Streptomyces muensis</name>
    <dbReference type="NCBI Taxonomy" id="1077944"/>
    <lineage>
        <taxon>Bacteria</taxon>
        <taxon>Bacillati</taxon>
        <taxon>Actinomycetota</taxon>
        <taxon>Actinomycetes</taxon>
        <taxon>Kitasatosporales</taxon>
        <taxon>Streptomycetaceae</taxon>
        <taxon>Streptomyces</taxon>
    </lineage>
</organism>
<dbReference type="AlphaFoldDB" id="A0A9X1Q4H1"/>
<dbReference type="RefSeq" id="WP_234766161.1">
    <property type="nucleotide sequence ID" value="NZ_JAKEIP010000164.1"/>
</dbReference>
<evidence type="ECO:0000313" key="2">
    <source>
        <dbReference type="Proteomes" id="UP001139384"/>
    </source>
</evidence>
<name>A0A9X1Q4H1_STRM4</name>